<dbReference type="EMBL" id="JAEHOC010000005">
    <property type="protein sequence ID" value="KAG2441932.1"/>
    <property type="molecule type" value="Genomic_DNA"/>
</dbReference>
<proteinExistence type="predicted"/>
<evidence type="ECO:0000313" key="2">
    <source>
        <dbReference type="EMBL" id="KAG2441932.1"/>
    </source>
</evidence>
<protein>
    <submittedName>
        <fullName evidence="2">Uncharacterized protein</fullName>
    </submittedName>
</protein>
<dbReference type="AlphaFoldDB" id="A0A835TDX8"/>
<name>A0A835TDX8_CHLIN</name>
<evidence type="ECO:0000256" key="1">
    <source>
        <dbReference type="SAM" id="MobiDB-lite"/>
    </source>
</evidence>
<feature type="compositionally biased region" description="Acidic residues" evidence="1">
    <location>
        <begin position="279"/>
        <end position="292"/>
    </location>
</feature>
<keyword evidence="3" id="KW-1185">Reference proteome</keyword>
<dbReference type="OrthoDB" id="529734at2759"/>
<dbReference type="Proteomes" id="UP000650467">
    <property type="component" value="Unassembled WGS sequence"/>
</dbReference>
<gene>
    <name evidence="2" type="ORF">HXX76_003537</name>
</gene>
<reference evidence="2" key="1">
    <citation type="journal article" date="2020" name="bioRxiv">
        <title>Comparative genomics of Chlamydomonas.</title>
        <authorList>
            <person name="Craig R.J."/>
            <person name="Hasan A.R."/>
            <person name="Ness R.W."/>
            <person name="Keightley P.D."/>
        </authorList>
    </citation>
    <scope>NUCLEOTIDE SEQUENCE</scope>
    <source>
        <strain evidence="2">SAG 7.73</strain>
    </source>
</reference>
<organism evidence="2 3">
    <name type="scientific">Chlamydomonas incerta</name>
    <dbReference type="NCBI Taxonomy" id="51695"/>
    <lineage>
        <taxon>Eukaryota</taxon>
        <taxon>Viridiplantae</taxon>
        <taxon>Chlorophyta</taxon>
        <taxon>core chlorophytes</taxon>
        <taxon>Chlorophyceae</taxon>
        <taxon>CS clade</taxon>
        <taxon>Chlamydomonadales</taxon>
        <taxon>Chlamydomonadaceae</taxon>
        <taxon>Chlamydomonas</taxon>
    </lineage>
</organism>
<evidence type="ECO:0000313" key="3">
    <source>
        <dbReference type="Proteomes" id="UP000650467"/>
    </source>
</evidence>
<accession>A0A835TDX8</accession>
<feature type="region of interest" description="Disordered" evidence="1">
    <location>
        <begin position="269"/>
        <end position="309"/>
    </location>
</feature>
<sequence>MIKDKGRGLSTAKDLECLWMVDAKVTGKKQPYYFAMTSIGDAWMFKISKRKKKWAAHGVHPFKVAAPPGANTAQTNCEGARAYVENGQLWLEYASRGGRHQGQPVAPWVVRHPLDVKAIRKGTFTVQPASLTDVTYWPSTVGGNPDVRQCADLGQAVGMARFGQLQAAAFDDEVHETGFFSYIMERLPGAQSGGVENLKPLFKLYGGKIEAIYDITKDLTLIATDDEGRGAYLTVLHRHSGAAWKVQVTPPGGADPRLYGISGISPVDPAIKKKKDESSSEEEEDSEEEGEHEVEGSQHSKASKMSASDVASVVGDVADALGGFFGGNKDD</sequence>
<comment type="caution">
    <text evidence="2">The sequence shown here is derived from an EMBL/GenBank/DDBJ whole genome shotgun (WGS) entry which is preliminary data.</text>
</comment>